<evidence type="ECO:0000313" key="2">
    <source>
        <dbReference type="EMBL" id="KAJ3840267.1"/>
    </source>
</evidence>
<organism evidence="2 3">
    <name type="scientific">Lentinula raphanica</name>
    <dbReference type="NCBI Taxonomy" id="153919"/>
    <lineage>
        <taxon>Eukaryota</taxon>
        <taxon>Fungi</taxon>
        <taxon>Dikarya</taxon>
        <taxon>Basidiomycota</taxon>
        <taxon>Agaricomycotina</taxon>
        <taxon>Agaricomycetes</taxon>
        <taxon>Agaricomycetidae</taxon>
        <taxon>Agaricales</taxon>
        <taxon>Marasmiineae</taxon>
        <taxon>Omphalotaceae</taxon>
        <taxon>Lentinula</taxon>
    </lineage>
</organism>
<name>A0AA38UFV7_9AGAR</name>
<evidence type="ECO:0000259" key="1">
    <source>
        <dbReference type="Pfam" id="PF13391"/>
    </source>
</evidence>
<protein>
    <recommendedName>
        <fullName evidence="1">HNH nuclease domain-containing protein</fullName>
    </recommendedName>
</protein>
<feature type="domain" description="HNH nuclease" evidence="1">
    <location>
        <begin position="165"/>
        <end position="232"/>
    </location>
</feature>
<dbReference type="Proteomes" id="UP001163846">
    <property type="component" value="Unassembled WGS sequence"/>
</dbReference>
<accession>A0AA38UFV7</accession>
<reference evidence="2" key="1">
    <citation type="submission" date="2022-08" db="EMBL/GenBank/DDBJ databases">
        <authorList>
            <consortium name="DOE Joint Genome Institute"/>
            <person name="Min B."/>
            <person name="Riley R."/>
            <person name="Sierra-Patev S."/>
            <person name="Naranjo-Ortiz M."/>
            <person name="Looney B."/>
            <person name="Konkel Z."/>
            <person name="Slot J.C."/>
            <person name="Sakamoto Y."/>
            <person name="Steenwyk J.L."/>
            <person name="Rokas A."/>
            <person name="Carro J."/>
            <person name="Camarero S."/>
            <person name="Ferreira P."/>
            <person name="Molpeceres G."/>
            <person name="Ruiz-Duenas F.J."/>
            <person name="Serrano A."/>
            <person name="Henrissat B."/>
            <person name="Drula E."/>
            <person name="Hughes K.W."/>
            <person name="Mata J.L."/>
            <person name="Ishikawa N.K."/>
            <person name="Vargas-Isla R."/>
            <person name="Ushijima S."/>
            <person name="Smith C.A."/>
            <person name="Ahrendt S."/>
            <person name="Andreopoulos W."/>
            <person name="He G."/>
            <person name="Labutti K."/>
            <person name="Lipzen A."/>
            <person name="Ng V."/>
            <person name="Sandor L."/>
            <person name="Barry K."/>
            <person name="Martinez A.T."/>
            <person name="Xiao Y."/>
            <person name="Gibbons J.G."/>
            <person name="Terashima K."/>
            <person name="Hibbett D.S."/>
            <person name="Grigoriev I.V."/>
        </authorList>
    </citation>
    <scope>NUCLEOTIDE SEQUENCE</scope>
    <source>
        <strain evidence="2">TFB9207</strain>
    </source>
</reference>
<gene>
    <name evidence="2" type="ORF">F5878DRAFT_613609</name>
</gene>
<evidence type="ECO:0000313" key="3">
    <source>
        <dbReference type="Proteomes" id="UP001163846"/>
    </source>
</evidence>
<proteinExistence type="predicted"/>
<dbReference type="InterPro" id="IPR003615">
    <property type="entry name" value="HNH_nuc"/>
</dbReference>
<sequence>MNFIASQYYNDTERNIHIFSSALSQDRVIALIGGVFTQGNLKYKDIYDMLRIIINMNIHEMRLVQIQDWRYSPRINQQLEPHQFQSMTSQVYQHLPPNPPATNYIPIGDYILFIFNRPGSCYPEVPDLKTTPIQGRTTRASVTATNQSARSTNVRTAVRSRDGGCRISGFPCLNRRRGPNYKGFQVAHIFPLAYVNKDVAWKVSNRQAADVVTNAILLRSDIHDQFDDYQISCRSDNQLVRFERNGAPNVVLSPNPLAPTYITRPASVASTTRDFDSDLMQHHYRTAVLWHVAGYGRRLGQ</sequence>
<dbReference type="Pfam" id="PF13391">
    <property type="entry name" value="HNH_2"/>
    <property type="match status" value="1"/>
</dbReference>
<dbReference type="AlphaFoldDB" id="A0AA38UFV7"/>
<comment type="caution">
    <text evidence="2">The sequence shown here is derived from an EMBL/GenBank/DDBJ whole genome shotgun (WGS) entry which is preliminary data.</text>
</comment>
<keyword evidence="3" id="KW-1185">Reference proteome</keyword>
<dbReference type="EMBL" id="MU806086">
    <property type="protein sequence ID" value="KAJ3840267.1"/>
    <property type="molecule type" value="Genomic_DNA"/>
</dbReference>